<organism evidence="3 4">
    <name type="scientific">Pichia kudriavzevii</name>
    <name type="common">Yeast</name>
    <name type="synonym">Issatchenkia orientalis</name>
    <dbReference type="NCBI Taxonomy" id="4909"/>
    <lineage>
        <taxon>Eukaryota</taxon>
        <taxon>Fungi</taxon>
        <taxon>Dikarya</taxon>
        <taxon>Ascomycota</taxon>
        <taxon>Saccharomycotina</taxon>
        <taxon>Pichiomycetes</taxon>
        <taxon>Pichiales</taxon>
        <taxon>Pichiaceae</taxon>
        <taxon>Pichia</taxon>
    </lineage>
</organism>
<proteinExistence type="predicted"/>
<feature type="non-terminal residue" evidence="3">
    <location>
        <position position="254"/>
    </location>
</feature>
<dbReference type="HOGENOM" id="CLU_1096466_0_0_1"/>
<dbReference type="eggNOG" id="ENOG502S3UE">
    <property type="taxonomic scope" value="Eukaryota"/>
</dbReference>
<dbReference type="Proteomes" id="UP000029867">
    <property type="component" value="Unassembled WGS sequence"/>
</dbReference>
<comment type="caution">
    <text evidence="3">The sequence shown here is derived from an EMBL/GenBank/DDBJ whole genome shotgun (WGS) entry which is preliminary data.</text>
</comment>
<gene>
    <name evidence="3" type="ORF">JL09_g5881</name>
</gene>
<feature type="region of interest" description="Disordered" evidence="1">
    <location>
        <begin position="133"/>
        <end position="254"/>
    </location>
</feature>
<accession>A0A099NR15</accession>
<dbReference type="EMBL" id="JQFK01001100">
    <property type="protein sequence ID" value="KGK34970.1"/>
    <property type="molecule type" value="Genomic_DNA"/>
</dbReference>
<name>A0A099NR15_PICKU</name>
<dbReference type="VEuPathDB" id="FungiDB:C5L36_0B10580"/>
<dbReference type="AlphaFoldDB" id="A0A099NR15"/>
<sequence length="254" mass="25767">MRVVLVNMLLSSVLDIEVITPDVVLSSDWSDYVISITDIQDGACPGPFLETTDFEISSGLTQPSTSYYKTDTVVGGTTTTQFVTSVDYPTPSSTIATTITWSNTYTSSISSASFSWDDTTTTPYEIVTVYVPSSVQPSGSNTNTATGSNTNTNTGSNTATGTNTGSNTATGTNTGSNTATGTNTGSNTATGTNTDTNTATGTNTDTNTATGTNTDTNTATGTNTGSNTATGTNTDTNTATGTNTGSNTATGTNT</sequence>
<evidence type="ECO:0000313" key="4">
    <source>
        <dbReference type="Proteomes" id="UP000029867"/>
    </source>
</evidence>
<feature type="chain" id="PRO_5013175633" evidence="2">
    <location>
        <begin position="16"/>
        <end position="254"/>
    </location>
</feature>
<reference evidence="4" key="1">
    <citation type="journal article" date="2014" name="Microb. Cell Fact.">
        <title>Exploiting Issatchenkia orientalis SD108 for succinic acid production.</title>
        <authorList>
            <person name="Xiao H."/>
            <person name="Shao Z."/>
            <person name="Jiang Y."/>
            <person name="Dole S."/>
            <person name="Zhao H."/>
        </authorList>
    </citation>
    <scope>NUCLEOTIDE SEQUENCE [LARGE SCALE GENOMIC DNA]</scope>
    <source>
        <strain evidence="4">SD108</strain>
    </source>
</reference>
<keyword evidence="2" id="KW-0732">Signal</keyword>
<evidence type="ECO:0000256" key="2">
    <source>
        <dbReference type="SAM" id="SignalP"/>
    </source>
</evidence>
<protein>
    <submittedName>
        <fullName evidence="3">Uncharacterized protein</fullName>
    </submittedName>
</protein>
<evidence type="ECO:0000313" key="3">
    <source>
        <dbReference type="EMBL" id="KGK34970.1"/>
    </source>
</evidence>
<feature type="compositionally biased region" description="Low complexity" evidence="1">
    <location>
        <begin position="138"/>
        <end position="254"/>
    </location>
</feature>
<feature type="signal peptide" evidence="2">
    <location>
        <begin position="1"/>
        <end position="15"/>
    </location>
</feature>
<evidence type="ECO:0000256" key="1">
    <source>
        <dbReference type="SAM" id="MobiDB-lite"/>
    </source>
</evidence>